<accession>A0A4S2JVV4</accession>
<proteinExistence type="predicted"/>
<feature type="compositionally biased region" description="Basic and acidic residues" evidence="1">
    <location>
        <begin position="157"/>
        <end position="178"/>
    </location>
</feature>
<protein>
    <submittedName>
        <fullName evidence="2">Uncharacterized protein</fullName>
    </submittedName>
</protein>
<evidence type="ECO:0000256" key="1">
    <source>
        <dbReference type="SAM" id="MobiDB-lite"/>
    </source>
</evidence>
<dbReference type="EMBL" id="QBLH01003278">
    <property type="protein sequence ID" value="TGZ40360.1"/>
    <property type="molecule type" value="Genomic_DNA"/>
</dbReference>
<feature type="region of interest" description="Disordered" evidence="1">
    <location>
        <begin position="137"/>
        <end position="178"/>
    </location>
</feature>
<gene>
    <name evidence="2" type="ORF">DBV15_07523</name>
</gene>
<evidence type="ECO:0000313" key="3">
    <source>
        <dbReference type="Proteomes" id="UP000310200"/>
    </source>
</evidence>
<reference evidence="2 3" key="1">
    <citation type="journal article" date="2019" name="Philos. Trans. R. Soc. Lond., B, Biol. Sci.">
        <title>Ant behaviour and brain gene expression of defending hosts depend on the ecological success of the intruding social parasite.</title>
        <authorList>
            <person name="Kaur R."/>
            <person name="Stoldt M."/>
            <person name="Jongepier E."/>
            <person name="Feldmeyer B."/>
            <person name="Menzel F."/>
            <person name="Bornberg-Bauer E."/>
            <person name="Foitzik S."/>
        </authorList>
    </citation>
    <scope>NUCLEOTIDE SEQUENCE [LARGE SCALE GENOMIC DNA]</scope>
    <source>
        <tissue evidence="2">Whole body</tissue>
    </source>
</reference>
<dbReference type="STRING" id="300112.A0A4S2JVV4"/>
<dbReference type="Proteomes" id="UP000310200">
    <property type="component" value="Unassembled WGS sequence"/>
</dbReference>
<dbReference type="AlphaFoldDB" id="A0A4S2JVV4"/>
<sequence>MTRFRERKKISKAIVAVTTGETRDEPVLTARGGNAAQVRLTREVKRRRRKKERERSPPSRAHRRRGSVDLPFAFDRDILDFPTEYSRYHLSAWISDGSLIRLNVVPVNASNATIQQNSCFNLVALRAEGTERWAPIGNTGAVTGARFDSAPLSPSSRQRDREGTQRGRGREKNEKEKE</sequence>
<name>A0A4S2JVV4_9HYME</name>
<comment type="caution">
    <text evidence="2">The sequence shown here is derived from an EMBL/GenBank/DDBJ whole genome shotgun (WGS) entry which is preliminary data.</text>
</comment>
<feature type="region of interest" description="Disordered" evidence="1">
    <location>
        <begin position="44"/>
        <end position="66"/>
    </location>
</feature>
<organism evidence="2 3">
    <name type="scientific">Temnothorax longispinosus</name>
    <dbReference type="NCBI Taxonomy" id="300112"/>
    <lineage>
        <taxon>Eukaryota</taxon>
        <taxon>Metazoa</taxon>
        <taxon>Ecdysozoa</taxon>
        <taxon>Arthropoda</taxon>
        <taxon>Hexapoda</taxon>
        <taxon>Insecta</taxon>
        <taxon>Pterygota</taxon>
        <taxon>Neoptera</taxon>
        <taxon>Endopterygota</taxon>
        <taxon>Hymenoptera</taxon>
        <taxon>Apocrita</taxon>
        <taxon>Aculeata</taxon>
        <taxon>Formicoidea</taxon>
        <taxon>Formicidae</taxon>
        <taxon>Myrmicinae</taxon>
        <taxon>Temnothorax</taxon>
    </lineage>
</organism>
<evidence type="ECO:0000313" key="2">
    <source>
        <dbReference type="EMBL" id="TGZ40360.1"/>
    </source>
</evidence>
<keyword evidence="3" id="KW-1185">Reference proteome</keyword>